<dbReference type="CDD" id="cd07012">
    <property type="entry name" value="PBP2_Bug_TTT"/>
    <property type="match status" value="1"/>
</dbReference>
<keyword evidence="2" id="KW-0732">Signal</keyword>
<dbReference type="PANTHER" id="PTHR42928">
    <property type="entry name" value="TRICARBOXYLATE-BINDING PROTEIN"/>
    <property type="match status" value="1"/>
</dbReference>
<dbReference type="PROSITE" id="PS51318">
    <property type="entry name" value="TAT"/>
    <property type="match status" value="1"/>
</dbReference>
<dbReference type="SUPFAM" id="SSF53850">
    <property type="entry name" value="Periplasmic binding protein-like II"/>
    <property type="match status" value="1"/>
</dbReference>
<evidence type="ECO:0000256" key="2">
    <source>
        <dbReference type="SAM" id="SignalP"/>
    </source>
</evidence>
<comment type="similarity">
    <text evidence="1">Belongs to the UPF0065 (bug) family.</text>
</comment>
<dbReference type="RefSeq" id="WP_092698792.1">
    <property type="nucleotide sequence ID" value="NZ_CAXIQL010000092.1"/>
</dbReference>
<evidence type="ECO:0000313" key="3">
    <source>
        <dbReference type="EMBL" id="SEA52963.1"/>
    </source>
</evidence>
<dbReference type="PANTHER" id="PTHR42928:SF5">
    <property type="entry name" value="BLR1237 PROTEIN"/>
    <property type="match status" value="1"/>
</dbReference>
<keyword evidence="3" id="KW-0675">Receptor</keyword>
<dbReference type="Gene3D" id="3.40.190.10">
    <property type="entry name" value="Periplasmic binding protein-like II"/>
    <property type="match status" value="1"/>
</dbReference>
<dbReference type="EMBL" id="FNQJ01000016">
    <property type="protein sequence ID" value="SEA52963.1"/>
    <property type="molecule type" value="Genomic_DNA"/>
</dbReference>
<organism evidence="3 4">
    <name type="scientific">Acidovorax soli</name>
    <dbReference type="NCBI Taxonomy" id="592050"/>
    <lineage>
        <taxon>Bacteria</taxon>
        <taxon>Pseudomonadati</taxon>
        <taxon>Pseudomonadota</taxon>
        <taxon>Betaproteobacteria</taxon>
        <taxon>Burkholderiales</taxon>
        <taxon>Comamonadaceae</taxon>
        <taxon>Acidovorax</taxon>
    </lineage>
</organism>
<gene>
    <name evidence="3" type="ORF">SAMN05421875_11644</name>
</gene>
<dbReference type="InterPro" id="IPR006311">
    <property type="entry name" value="TAT_signal"/>
</dbReference>
<dbReference type="PROSITE" id="PS51257">
    <property type="entry name" value="PROKAR_LIPOPROTEIN"/>
    <property type="match status" value="1"/>
</dbReference>
<proteinExistence type="inferred from homology"/>
<dbReference type="STRING" id="592050.SAMN05421875_11644"/>
<dbReference type="GeneID" id="34232168"/>
<dbReference type="Gene3D" id="3.40.190.150">
    <property type="entry name" value="Bordetella uptake gene, domain 1"/>
    <property type="match status" value="1"/>
</dbReference>
<dbReference type="InterPro" id="IPR042100">
    <property type="entry name" value="Bug_dom1"/>
</dbReference>
<protein>
    <submittedName>
        <fullName evidence="3">Tripartite-type tricarboxylate transporter, receptor component TctC</fullName>
    </submittedName>
</protein>
<evidence type="ECO:0000313" key="4">
    <source>
        <dbReference type="Proteomes" id="UP000199002"/>
    </source>
</evidence>
<feature type="chain" id="PRO_5011748204" evidence="2">
    <location>
        <begin position="31"/>
        <end position="330"/>
    </location>
</feature>
<dbReference type="Pfam" id="PF03401">
    <property type="entry name" value="TctC"/>
    <property type="match status" value="1"/>
</dbReference>
<dbReference type="PIRSF" id="PIRSF017082">
    <property type="entry name" value="YflP"/>
    <property type="match status" value="1"/>
</dbReference>
<dbReference type="Proteomes" id="UP000199002">
    <property type="component" value="Unassembled WGS sequence"/>
</dbReference>
<dbReference type="InterPro" id="IPR005064">
    <property type="entry name" value="BUG"/>
</dbReference>
<accession>A0A1H4BY05</accession>
<feature type="signal peptide" evidence="2">
    <location>
        <begin position="1"/>
        <end position="30"/>
    </location>
</feature>
<dbReference type="AlphaFoldDB" id="A0A1H4BY05"/>
<evidence type="ECO:0000256" key="1">
    <source>
        <dbReference type="ARBA" id="ARBA00006987"/>
    </source>
</evidence>
<name>A0A1H4BY05_9BURK</name>
<reference evidence="4" key="1">
    <citation type="submission" date="2016-10" db="EMBL/GenBank/DDBJ databases">
        <authorList>
            <person name="Varghese N."/>
            <person name="Submissions S."/>
        </authorList>
    </citation>
    <scope>NUCLEOTIDE SEQUENCE [LARGE SCALE GENOMIC DNA]</scope>
    <source>
        <strain evidence="4">DSM 25157</strain>
    </source>
</reference>
<sequence length="330" mass="34113">MSITKALSRRPILGAIAGMALACALPLAHAQAPFPSKPITMVVPYPAGGANDMLGRLIGQKMGEALGTPAVVDNKPGAGALLGAGIVARAPADGYTLLVGGLATHAASPNLLKADYDPLKDFEPIGMIGRAPIVVITATDSPYKTLKEVVDAARKDPQAIMYGSSGNGSPLHLAGELFLSIAKVNMTHVPYKGGNAHIIDLIGGRVPVIFDTATNSMPLLRGGKVRALAVGSATRLHDLPDVPTLAELGYPQFEFSAWYALFAPAKTPADVSAKLSAALAKTLKLPEVASKLGDLGVTVGSGNASELRTFLAPEYQRVGNLIKTAKIKAD</sequence>
<keyword evidence="4" id="KW-1185">Reference proteome</keyword>